<evidence type="ECO:0000313" key="9">
    <source>
        <dbReference type="Proteomes" id="UP001153069"/>
    </source>
</evidence>
<feature type="transmembrane region" description="Helical" evidence="7">
    <location>
        <begin position="378"/>
        <end position="397"/>
    </location>
</feature>
<comment type="similarity">
    <text evidence="2">Belongs to the ATG22 family.</text>
</comment>
<gene>
    <name evidence="8" type="ORF">SEMRO_100_G051220.1</name>
</gene>
<comment type="subcellular location">
    <subcellularLocation>
        <location evidence="1">Endomembrane system</location>
        <topology evidence="1">Multi-pass membrane protein</topology>
    </subcellularLocation>
</comment>
<dbReference type="Gene3D" id="1.20.1250.20">
    <property type="entry name" value="MFS general substrate transporter like domains"/>
    <property type="match status" value="1"/>
</dbReference>
<keyword evidence="3" id="KW-0813">Transport</keyword>
<comment type="caution">
    <text evidence="8">The sequence shown here is derived from an EMBL/GenBank/DDBJ whole genome shotgun (WGS) entry which is preliminary data.</text>
</comment>
<protein>
    <submittedName>
        <fullName evidence="8">Major facilitator superfamily</fullName>
    </submittedName>
</protein>
<dbReference type="InterPro" id="IPR036259">
    <property type="entry name" value="MFS_trans_sf"/>
</dbReference>
<name>A0A9N8H609_9STRA</name>
<accession>A0A9N8H609</accession>
<feature type="transmembrane region" description="Helical" evidence="7">
    <location>
        <begin position="95"/>
        <end position="121"/>
    </location>
</feature>
<evidence type="ECO:0000256" key="2">
    <source>
        <dbReference type="ARBA" id="ARBA00006978"/>
    </source>
</evidence>
<feature type="transmembrane region" description="Helical" evidence="7">
    <location>
        <begin position="352"/>
        <end position="372"/>
    </location>
</feature>
<evidence type="ECO:0000256" key="7">
    <source>
        <dbReference type="SAM" id="Phobius"/>
    </source>
</evidence>
<dbReference type="Proteomes" id="UP001153069">
    <property type="component" value="Unassembled WGS sequence"/>
</dbReference>
<feature type="transmembrane region" description="Helical" evidence="7">
    <location>
        <begin position="289"/>
        <end position="311"/>
    </location>
</feature>
<reference evidence="8" key="1">
    <citation type="submission" date="2020-06" db="EMBL/GenBank/DDBJ databases">
        <authorList>
            <consortium name="Plant Systems Biology data submission"/>
        </authorList>
    </citation>
    <scope>NUCLEOTIDE SEQUENCE</scope>
    <source>
        <strain evidence="8">D6</strain>
    </source>
</reference>
<dbReference type="PANTHER" id="PTHR23519:SF1">
    <property type="entry name" value="AUTOPHAGY-RELATED PROTEIN 22"/>
    <property type="match status" value="1"/>
</dbReference>
<evidence type="ECO:0000256" key="1">
    <source>
        <dbReference type="ARBA" id="ARBA00004127"/>
    </source>
</evidence>
<evidence type="ECO:0000313" key="8">
    <source>
        <dbReference type="EMBL" id="CAB9501117.1"/>
    </source>
</evidence>
<feature type="transmembrane region" description="Helical" evidence="7">
    <location>
        <begin position="55"/>
        <end position="75"/>
    </location>
</feature>
<proteinExistence type="inferred from homology"/>
<feature type="transmembrane region" description="Helical" evidence="7">
    <location>
        <begin position="153"/>
        <end position="178"/>
    </location>
</feature>
<feature type="transmembrane region" description="Helical" evidence="7">
    <location>
        <begin position="128"/>
        <end position="147"/>
    </location>
</feature>
<keyword evidence="6 7" id="KW-0472">Membrane</keyword>
<sequence length="505" mass="55226">MMEEEALRYKSDGKVGKERIAVDGGFCGCSFGNVTTAKGYCFLGTARSAIVMSNIFLGTALIFLASAEVGCVEVVDGKAKATDTCNQRVFGLFQPAVLITNIAAISGFVSALLMPVIGAVIDFTPHRWSTGVVSAFLLTVIQLIQITTNTSNWFTMAILQAVMGPLYHVQVLAAFSYLSDMSRVVDDQTWTRFTTSFTMVQFSAETLLLVVVVGISLGLNMDDVETAHVAQAVSGSFIVVTFTLGWCYMPKVEARNVLEDGKSLVWEGFAQNWRTWKQINLHYKRSLKWFLLGIMFSEPATNAFTVVSVVFLNDQLKMAGNEIGLMLLMCLIAMIPGSLVFYCVAHSTNPNTSLCFSMIMLFIIAVGGAFTLTPENAFPWAYIWGASIGLMLGCYYPSAKLFLSLVVPHGQEAEVTGFYVYSSQLLVWLPPLVFSLLVEAHVDQKFGVLAVGLFGLVSIFFFQMAAPFPELLDEIHNKDKLESWKSLKAQSPKAASFDGGKGTMA</sequence>
<feature type="transmembrane region" description="Helical" evidence="7">
    <location>
        <begin position="323"/>
        <end position="345"/>
    </location>
</feature>
<evidence type="ECO:0000256" key="5">
    <source>
        <dbReference type="ARBA" id="ARBA00022989"/>
    </source>
</evidence>
<feature type="transmembrane region" description="Helical" evidence="7">
    <location>
        <begin position="444"/>
        <end position="462"/>
    </location>
</feature>
<dbReference type="InterPro" id="IPR024671">
    <property type="entry name" value="Atg22-like"/>
</dbReference>
<dbReference type="InterPro" id="IPR050495">
    <property type="entry name" value="ATG22/LtaA_families"/>
</dbReference>
<evidence type="ECO:0000256" key="6">
    <source>
        <dbReference type="ARBA" id="ARBA00023136"/>
    </source>
</evidence>
<dbReference type="Pfam" id="PF11700">
    <property type="entry name" value="ATG22"/>
    <property type="match status" value="1"/>
</dbReference>
<organism evidence="8 9">
    <name type="scientific">Seminavis robusta</name>
    <dbReference type="NCBI Taxonomy" id="568900"/>
    <lineage>
        <taxon>Eukaryota</taxon>
        <taxon>Sar</taxon>
        <taxon>Stramenopiles</taxon>
        <taxon>Ochrophyta</taxon>
        <taxon>Bacillariophyta</taxon>
        <taxon>Bacillariophyceae</taxon>
        <taxon>Bacillariophycidae</taxon>
        <taxon>Naviculales</taxon>
        <taxon>Naviculaceae</taxon>
        <taxon>Seminavis</taxon>
    </lineage>
</organism>
<dbReference type="AlphaFoldDB" id="A0A9N8H609"/>
<keyword evidence="4 7" id="KW-0812">Transmembrane</keyword>
<dbReference type="GO" id="GO:0012505">
    <property type="term" value="C:endomembrane system"/>
    <property type="evidence" value="ECO:0007669"/>
    <property type="project" value="UniProtKB-SubCell"/>
</dbReference>
<dbReference type="OrthoDB" id="44491at2759"/>
<feature type="transmembrane region" description="Helical" evidence="7">
    <location>
        <begin position="229"/>
        <end position="249"/>
    </location>
</feature>
<dbReference type="SUPFAM" id="SSF103473">
    <property type="entry name" value="MFS general substrate transporter"/>
    <property type="match status" value="1"/>
</dbReference>
<evidence type="ECO:0000256" key="3">
    <source>
        <dbReference type="ARBA" id="ARBA00022448"/>
    </source>
</evidence>
<feature type="transmembrane region" description="Helical" evidence="7">
    <location>
        <begin position="199"/>
        <end position="217"/>
    </location>
</feature>
<keyword evidence="5 7" id="KW-1133">Transmembrane helix</keyword>
<dbReference type="EMBL" id="CAICTM010000099">
    <property type="protein sequence ID" value="CAB9501117.1"/>
    <property type="molecule type" value="Genomic_DNA"/>
</dbReference>
<keyword evidence="9" id="KW-1185">Reference proteome</keyword>
<evidence type="ECO:0000256" key="4">
    <source>
        <dbReference type="ARBA" id="ARBA00022692"/>
    </source>
</evidence>
<dbReference type="PANTHER" id="PTHR23519">
    <property type="entry name" value="AUTOPHAGY-RELATED PROTEIN 22"/>
    <property type="match status" value="1"/>
</dbReference>
<feature type="transmembrane region" description="Helical" evidence="7">
    <location>
        <begin position="418"/>
        <end position="438"/>
    </location>
</feature>